<name>A0A067MJL4_BOTB1</name>
<evidence type="ECO:0000313" key="7">
    <source>
        <dbReference type="Proteomes" id="UP000027195"/>
    </source>
</evidence>
<dbReference type="InParanoid" id="A0A067MJL4"/>
<dbReference type="GO" id="GO:0005524">
    <property type="term" value="F:ATP binding"/>
    <property type="evidence" value="ECO:0007669"/>
    <property type="project" value="InterPro"/>
</dbReference>
<keyword evidence="1" id="KW-0723">Serine/threonine-protein kinase</keyword>
<accession>A0A067MJL4</accession>
<evidence type="ECO:0000256" key="2">
    <source>
        <dbReference type="ARBA" id="ARBA00022679"/>
    </source>
</evidence>
<protein>
    <recommendedName>
        <fullName evidence="5">Alpha-type protein kinase domain-containing protein</fullName>
    </recommendedName>
</protein>
<evidence type="ECO:0000313" key="6">
    <source>
        <dbReference type="EMBL" id="KDQ11751.1"/>
    </source>
</evidence>
<evidence type="ECO:0000256" key="1">
    <source>
        <dbReference type="ARBA" id="ARBA00022527"/>
    </source>
</evidence>
<dbReference type="Gene3D" id="3.20.200.10">
    <property type="entry name" value="MHCK/EF2 kinase"/>
    <property type="match status" value="1"/>
</dbReference>
<gene>
    <name evidence="6" type="ORF">BOTBODRAFT_46186</name>
</gene>
<sequence length="1213" mass="134657">MDREFHVWFRDPLTVLRNMLANPDFKGKVDEAPFQEFSSEGKRQWWDFMSGNWSWRIADIIIKECRLENVDGVSLVPIILGSNKTTTSVGTGNTEFHPLYLLFGNAHNELCRSHRGALLPIAFLAIPKTGNEHEKGLAFCTFRRQLFHTSLSFILSLLKPGMLSPVVMRWPDGHLRRSIFNLAIYIADYPEQSLIASIMYCQFTGFGWVTSIIAAAPPFPELRCFAEGRNFKQWTGDDCKALMKVYLPCLVGHLPTEIIRTLRYFMDFYYILQRKSHDEGMLPELSSALTNFHTAREIFRASGVRPTGFSLPREHLLGHHADMITKFGSPMGYCSSITEAKHIVAVKEPWRRSNRNDPVSQMDQTNQRLDKLEVARAEFAARGMLHGTAYTAALAEATGMPNQADIEGENDNGGPLFDPNVLADVRLAQRSQPGYPSSVDALGAFVGFPNLHVCIQRFLFSELHPNDPCPLDDLPLEDLPLFYSPISVRASAIATFRSPNDLLGMNGMKRERIRAVPLWRGEYKCHDCVFIEHDATKPGMQEYPCALVSWFSNVGDAPNSDTECSKIFPRMEGDPCQKCIKKSKASSQAEIDTIDQMNQCTVCGLVYRYMIPGACQVCASASNATLPPGNPQATSETDSLGDRSLASNVFQRAQVHMASASKTRLKLGAAKKEVAAPGLTGAVIRSKRAENNTQVHSDSIKVSYAVWSCPVKGKPEQLHNVLETVEKFPSTTSMREVLHAIYHGVMLAVDSHRKTHDIPPLTRFAGPSYAPWQAIAYFDSLLRDSVTYGIQKGEDLSACFLYLCEMDQLSTADIKERRIPLRVQIMVSQLLQSAADNAIFISSSSDELWDSTKALSQLDYTDDEHEEDTSETGNGNSISNANTTPPSVSEISEPPLKVQILSSQIQSLASHRTMGAFPPPPLRANSVEHLNTIPAACTGYKSLYRPNKLVVSATKVQFTNFEVCRTTATVSDDGDVFTSEAARVETIGIAKEWRASSEYGLVGKGQFKQAVTALYDSRLYAVSWFHPRTASDVLTHKENKTWLLSEFRLLHLGGFMMASFHERACMKFHTEGSFLAEISSRTLPDFHSADCHEALAKELVPTNHFLATVLLPTKGEAFEKFSGTEEAGHGTTALGKALDAFAHHTFVESAADMVFVDLQGAYNCEGTFCLADPQAHRGHMCSDVCRDLGLPPLKEDVSVVELLAKFSPLFNED</sequence>
<feature type="domain" description="Alpha-type protein kinase" evidence="5">
    <location>
        <begin position="1116"/>
        <end position="1177"/>
    </location>
</feature>
<dbReference type="Pfam" id="PF02816">
    <property type="entry name" value="Alpha_kinase"/>
    <property type="match status" value="1"/>
</dbReference>
<dbReference type="InterPro" id="IPR041078">
    <property type="entry name" value="Plavaka"/>
</dbReference>
<evidence type="ECO:0000259" key="5">
    <source>
        <dbReference type="Pfam" id="PF02816"/>
    </source>
</evidence>
<reference evidence="7" key="1">
    <citation type="journal article" date="2014" name="Proc. Natl. Acad. Sci. U.S.A.">
        <title>Extensive sampling of basidiomycete genomes demonstrates inadequacy of the white-rot/brown-rot paradigm for wood decay fungi.</title>
        <authorList>
            <person name="Riley R."/>
            <person name="Salamov A.A."/>
            <person name="Brown D.W."/>
            <person name="Nagy L.G."/>
            <person name="Floudas D."/>
            <person name="Held B.W."/>
            <person name="Levasseur A."/>
            <person name="Lombard V."/>
            <person name="Morin E."/>
            <person name="Otillar R."/>
            <person name="Lindquist E.A."/>
            <person name="Sun H."/>
            <person name="LaButti K.M."/>
            <person name="Schmutz J."/>
            <person name="Jabbour D."/>
            <person name="Luo H."/>
            <person name="Baker S.E."/>
            <person name="Pisabarro A.G."/>
            <person name="Walton J.D."/>
            <person name="Blanchette R.A."/>
            <person name="Henrissat B."/>
            <person name="Martin F."/>
            <person name="Cullen D."/>
            <person name="Hibbett D.S."/>
            <person name="Grigoriev I.V."/>
        </authorList>
    </citation>
    <scope>NUCLEOTIDE SEQUENCE [LARGE SCALE GENOMIC DNA]</scope>
    <source>
        <strain evidence="7">FD-172 SS1</strain>
    </source>
</reference>
<dbReference type="EMBL" id="KL198055">
    <property type="protein sequence ID" value="KDQ11751.1"/>
    <property type="molecule type" value="Genomic_DNA"/>
</dbReference>
<dbReference type="InterPro" id="IPR011009">
    <property type="entry name" value="Kinase-like_dom_sf"/>
</dbReference>
<dbReference type="Pfam" id="PF18759">
    <property type="entry name" value="Plavaka"/>
    <property type="match status" value="1"/>
</dbReference>
<dbReference type="AlphaFoldDB" id="A0A067MJL4"/>
<dbReference type="GO" id="GO:0004674">
    <property type="term" value="F:protein serine/threonine kinase activity"/>
    <property type="evidence" value="ECO:0007669"/>
    <property type="project" value="UniProtKB-KW"/>
</dbReference>
<keyword evidence="3" id="KW-0418">Kinase</keyword>
<organism evidence="6 7">
    <name type="scientific">Botryobasidium botryosum (strain FD-172 SS1)</name>
    <dbReference type="NCBI Taxonomy" id="930990"/>
    <lineage>
        <taxon>Eukaryota</taxon>
        <taxon>Fungi</taxon>
        <taxon>Dikarya</taxon>
        <taxon>Basidiomycota</taxon>
        <taxon>Agaricomycotina</taxon>
        <taxon>Agaricomycetes</taxon>
        <taxon>Cantharellales</taxon>
        <taxon>Botryobasidiaceae</taxon>
        <taxon>Botryobasidium</taxon>
    </lineage>
</organism>
<dbReference type="Proteomes" id="UP000027195">
    <property type="component" value="Unassembled WGS sequence"/>
</dbReference>
<dbReference type="OrthoDB" id="301415at2759"/>
<dbReference type="HOGENOM" id="CLU_269474_0_0_1"/>
<feature type="region of interest" description="Disordered" evidence="4">
    <location>
        <begin position="860"/>
        <end position="892"/>
    </location>
</feature>
<keyword evidence="2" id="KW-0808">Transferase</keyword>
<dbReference type="STRING" id="930990.A0A067MJL4"/>
<dbReference type="SUPFAM" id="SSF56112">
    <property type="entry name" value="Protein kinase-like (PK-like)"/>
    <property type="match status" value="1"/>
</dbReference>
<feature type="compositionally biased region" description="Acidic residues" evidence="4">
    <location>
        <begin position="860"/>
        <end position="870"/>
    </location>
</feature>
<feature type="compositionally biased region" description="Polar residues" evidence="4">
    <location>
        <begin position="873"/>
        <end position="890"/>
    </location>
</feature>
<proteinExistence type="predicted"/>
<dbReference type="InterPro" id="IPR004166">
    <property type="entry name" value="a-kinase_dom"/>
</dbReference>
<evidence type="ECO:0000256" key="3">
    <source>
        <dbReference type="ARBA" id="ARBA00022777"/>
    </source>
</evidence>
<evidence type="ECO:0000256" key="4">
    <source>
        <dbReference type="SAM" id="MobiDB-lite"/>
    </source>
</evidence>
<keyword evidence="7" id="KW-1185">Reference proteome</keyword>